<dbReference type="CDD" id="cd08415">
    <property type="entry name" value="PBP2_LysR_opines_like"/>
    <property type="match status" value="1"/>
</dbReference>
<keyword evidence="3" id="KW-0238">DNA-binding</keyword>
<dbReference type="PRINTS" id="PR00039">
    <property type="entry name" value="HTHLYSR"/>
</dbReference>
<evidence type="ECO:0000313" key="6">
    <source>
        <dbReference type="EMBL" id="NMF87447.1"/>
    </source>
</evidence>
<keyword evidence="7" id="KW-1185">Reference proteome</keyword>
<dbReference type="Gene3D" id="3.40.190.290">
    <property type="match status" value="1"/>
</dbReference>
<sequence>MQSYEHSNRATAAASIMNVRELQALRAVIARGTVTRAAEHLGVSQPALSNLIANLERRIGIKLFERAGGRLSPTAEGIHLSDEAEKLLIGLDKLSHLAQDLREQKAGLLRVGCLPGLGIDFVPRLLAGFLADRPNVKVMLQVRTSAEVKEWIAARQFDVGIAELPADDAAIDVDPFSVRCVCVMPQGHPLTAKKRITPKDLSGVPIVTLNRDHMTFFRVTRAFEQARAKLNVCAEMHMFAPACTMVASGIGVSIIEPITASTYADRGLECRPFDPPIPFDLGIMYPANRPRSLLAQSFAEVLKDAMSPYVQA</sequence>
<dbReference type="Pfam" id="PF00126">
    <property type="entry name" value="HTH_1"/>
    <property type="match status" value="1"/>
</dbReference>
<dbReference type="SUPFAM" id="SSF53850">
    <property type="entry name" value="Periplasmic binding protein-like II"/>
    <property type="match status" value="1"/>
</dbReference>
<dbReference type="InterPro" id="IPR037424">
    <property type="entry name" value="NocR_PBP2"/>
</dbReference>
<dbReference type="PANTHER" id="PTHR30427">
    <property type="entry name" value="TRANSCRIPTIONAL ACTIVATOR PROTEIN LYSR"/>
    <property type="match status" value="1"/>
</dbReference>
<evidence type="ECO:0000313" key="7">
    <source>
        <dbReference type="Proteomes" id="UP000652074"/>
    </source>
</evidence>
<keyword evidence="2" id="KW-0805">Transcription regulation</keyword>
<dbReference type="Gene3D" id="1.10.10.10">
    <property type="entry name" value="Winged helix-like DNA-binding domain superfamily/Winged helix DNA-binding domain"/>
    <property type="match status" value="1"/>
</dbReference>
<reference evidence="6 7" key="1">
    <citation type="submission" date="2019-12" db="EMBL/GenBank/DDBJ databases">
        <title>Comparative genomics gives insights into the taxonomy of the Azoarcus-Aromatoleum group and reveals separate origins of nif in the plant-associated Azoarcus and non-plant-associated Aromatoleum sub-groups.</title>
        <authorList>
            <person name="Lafos M."/>
            <person name="Maluk M."/>
            <person name="Batista M."/>
            <person name="Junghare M."/>
            <person name="Carmona M."/>
            <person name="Faoro H."/>
            <person name="Cruz L.M."/>
            <person name="Battistoni F."/>
            <person name="De Souza E."/>
            <person name="Pedrosa F."/>
            <person name="Chen W.-M."/>
            <person name="Poole P.S."/>
            <person name="Dixon R.A."/>
            <person name="James E.K."/>
        </authorList>
    </citation>
    <scope>NUCLEOTIDE SEQUENCE [LARGE SCALE GENOMIC DNA]</scope>
    <source>
        <strain evidence="6 7">ToN1</strain>
    </source>
</reference>
<evidence type="ECO:0000256" key="3">
    <source>
        <dbReference type="ARBA" id="ARBA00023125"/>
    </source>
</evidence>
<proteinExistence type="inferred from homology"/>
<dbReference type="PANTHER" id="PTHR30427:SF1">
    <property type="entry name" value="TRANSCRIPTIONAL ACTIVATOR PROTEIN LYSR"/>
    <property type="match status" value="1"/>
</dbReference>
<dbReference type="EMBL" id="WTVR01000004">
    <property type="protein sequence ID" value="NMF87447.1"/>
    <property type="molecule type" value="Genomic_DNA"/>
</dbReference>
<dbReference type="SUPFAM" id="SSF46785">
    <property type="entry name" value="Winged helix' DNA-binding domain"/>
    <property type="match status" value="1"/>
</dbReference>
<protein>
    <submittedName>
        <fullName evidence="6">LysR family transcriptional regulator</fullName>
    </submittedName>
</protein>
<evidence type="ECO:0000256" key="1">
    <source>
        <dbReference type="ARBA" id="ARBA00009437"/>
    </source>
</evidence>
<dbReference type="PROSITE" id="PS50931">
    <property type="entry name" value="HTH_LYSR"/>
    <property type="match status" value="1"/>
</dbReference>
<evidence type="ECO:0000256" key="4">
    <source>
        <dbReference type="ARBA" id="ARBA00023163"/>
    </source>
</evidence>
<dbReference type="InterPro" id="IPR000847">
    <property type="entry name" value="LysR_HTH_N"/>
</dbReference>
<evidence type="ECO:0000259" key="5">
    <source>
        <dbReference type="PROSITE" id="PS50931"/>
    </source>
</evidence>
<accession>A0ABX1MQM7</accession>
<dbReference type="Proteomes" id="UP000652074">
    <property type="component" value="Unassembled WGS sequence"/>
</dbReference>
<organism evidence="6 7">
    <name type="scientific">Aromatoleum petrolei</name>
    <dbReference type="NCBI Taxonomy" id="76116"/>
    <lineage>
        <taxon>Bacteria</taxon>
        <taxon>Pseudomonadati</taxon>
        <taxon>Pseudomonadota</taxon>
        <taxon>Betaproteobacteria</taxon>
        <taxon>Rhodocyclales</taxon>
        <taxon>Rhodocyclaceae</taxon>
        <taxon>Aromatoleum</taxon>
    </lineage>
</organism>
<dbReference type="InterPro" id="IPR036390">
    <property type="entry name" value="WH_DNA-bd_sf"/>
</dbReference>
<comment type="caution">
    <text evidence="6">The sequence shown here is derived from an EMBL/GenBank/DDBJ whole genome shotgun (WGS) entry which is preliminary data.</text>
</comment>
<feature type="domain" description="HTH lysR-type" evidence="5">
    <location>
        <begin position="17"/>
        <end position="74"/>
    </location>
</feature>
<comment type="similarity">
    <text evidence="1">Belongs to the LysR transcriptional regulatory family.</text>
</comment>
<name>A0ABX1MQM7_9RHOO</name>
<keyword evidence="4" id="KW-0804">Transcription</keyword>
<dbReference type="InterPro" id="IPR036388">
    <property type="entry name" value="WH-like_DNA-bd_sf"/>
</dbReference>
<dbReference type="Pfam" id="PF03466">
    <property type="entry name" value="LysR_substrate"/>
    <property type="match status" value="1"/>
</dbReference>
<evidence type="ECO:0000256" key="2">
    <source>
        <dbReference type="ARBA" id="ARBA00023015"/>
    </source>
</evidence>
<dbReference type="InterPro" id="IPR005119">
    <property type="entry name" value="LysR_subst-bd"/>
</dbReference>
<gene>
    <name evidence="6" type="ORF">GPA26_03020</name>
</gene>